<protein>
    <recommendedName>
        <fullName evidence="5">PsbP C-terminal domain-containing protein</fullName>
    </recommendedName>
</protein>
<reference evidence="3" key="2">
    <citation type="submission" date="2021-04" db="EMBL/GenBank/DDBJ databases">
        <authorList>
            <person name="Gilroy R."/>
        </authorList>
    </citation>
    <scope>NUCLEOTIDE SEQUENCE</scope>
    <source>
        <strain evidence="3">ChiSxjej1B13-11774</strain>
    </source>
</reference>
<feature type="signal peptide" evidence="2">
    <location>
        <begin position="1"/>
        <end position="26"/>
    </location>
</feature>
<gene>
    <name evidence="3" type="ORF">H9811_03850</name>
</gene>
<dbReference type="Proteomes" id="UP000824048">
    <property type="component" value="Unassembled WGS sequence"/>
</dbReference>
<evidence type="ECO:0008006" key="5">
    <source>
        <dbReference type="Google" id="ProtNLM"/>
    </source>
</evidence>
<dbReference type="Gene3D" id="3.40.1000.10">
    <property type="entry name" value="Mog1/PsbP, alpha/beta/alpha sandwich"/>
    <property type="match status" value="1"/>
</dbReference>
<dbReference type="AlphaFoldDB" id="A0A9D2EQM5"/>
<evidence type="ECO:0000256" key="1">
    <source>
        <dbReference type="SAM" id="MobiDB-lite"/>
    </source>
</evidence>
<feature type="compositionally biased region" description="Low complexity" evidence="1">
    <location>
        <begin position="22"/>
        <end position="40"/>
    </location>
</feature>
<feature type="compositionally biased region" description="Acidic residues" evidence="1">
    <location>
        <begin position="41"/>
        <end position="70"/>
    </location>
</feature>
<dbReference type="PROSITE" id="PS51257">
    <property type="entry name" value="PROKAR_LIPOPROTEIN"/>
    <property type="match status" value="1"/>
</dbReference>
<evidence type="ECO:0000256" key="2">
    <source>
        <dbReference type="SAM" id="SignalP"/>
    </source>
</evidence>
<feature type="region of interest" description="Disordered" evidence="1">
    <location>
        <begin position="22"/>
        <end position="84"/>
    </location>
</feature>
<reference evidence="3" key="1">
    <citation type="journal article" date="2021" name="PeerJ">
        <title>Extensive microbial diversity within the chicken gut microbiome revealed by metagenomics and culture.</title>
        <authorList>
            <person name="Gilroy R."/>
            <person name="Ravi A."/>
            <person name="Getino M."/>
            <person name="Pursley I."/>
            <person name="Horton D.L."/>
            <person name="Alikhan N.F."/>
            <person name="Baker D."/>
            <person name="Gharbi K."/>
            <person name="Hall N."/>
            <person name="Watson M."/>
            <person name="Adriaenssens E.M."/>
            <person name="Foster-Nyarko E."/>
            <person name="Jarju S."/>
            <person name="Secka A."/>
            <person name="Antonio M."/>
            <person name="Oren A."/>
            <person name="Chaudhuri R.R."/>
            <person name="La Ragione R."/>
            <person name="Hildebrand F."/>
            <person name="Pallen M.J."/>
        </authorList>
    </citation>
    <scope>NUCLEOTIDE SEQUENCE</scope>
    <source>
        <strain evidence="3">ChiSxjej1B13-11774</strain>
    </source>
</reference>
<evidence type="ECO:0000313" key="3">
    <source>
        <dbReference type="EMBL" id="HIZ41680.1"/>
    </source>
</evidence>
<proteinExistence type="predicted"/>
<dbReference type="EMBL" id="DXBP01000029">
    <property type="protein sequence ID" value="HIZ41680.1"/>
    <property type="molecule type" value="Genomic_DNA"/>
</dbReference>
<sequence>MKKTMALALTACLLAALLAGCSQTSADSSAPDTSSSAAESQPEETPAESTPEEEAPAEEPAAEESEEEPAEYVPGERTDTDYTNTTLGLHFTLPETMVMASDEEIQNMMQVGSEMMYEDPETGEKMLDYAQLSTVYEMVAADVTNGSNVMVASEKLALSGMTEDQYFAALEQQLAQTTVTVDFGETEQITLGNTTFTGMTYSVQNGEITATQTMLLKKSGDRMYMVNFSYTDPAQYEAILSCFTPLEAA</sequence>
<evidence type="ECO:0000313" key="4">
    <source>
        <dbReference type="Proteomes" id="UP000824048"/>
    </source>
</evidence>
<name>A0A9D2EQM5_9FIRM</name>
<accession>A0A9D2EQM5</accession>
<organism evidence="3 4">
    <name type="scientific">Candidatus Gemmiger excrementigallinarum</name>
    <dbReference type="NCBI Taxonomy" id="2838609"/>
    <lineage>
        <taxon>Bacteria</taxon>
        <taxon>Bacillati</taxon>
        <taxon>Bacillota</taxon>
        <taxon>Clostridia</taxon>
        <taxon>Eubacteriales</taxon>
        <taxon>Gemmiger</taxon>
    </lineage>
</organism>
<feature type="chain" id="PRO_5038583823" description="PsbP C-terminal domain-containing protein" evidence="2">
    <location>
        <begin position="27"/>
        <end position="249"/>
    </location>
</feature>
<keyword evidence="2" id="KW-0732">Signal</keyword>
<comment type="caution">
    <text evidence="3">The sequence shown here is derived from an EMBL/GenBank/DDBJ whole genome shotgun (WGS) entry which is preliminary data.</text>
</comment>